<dbReference type="SUPFAM" id="SSF52540">
    <property type="entry name" value="P-loop containing nucleoside triphosphate hydrolases"/>
    <property type="match status" value="1"/>
</dbReference>
<keyword evidence="2 3" id="KW-0808">Transferase</keyword>
<dbReference type="EMBL" id="JAYMYS010000002">
    <property type="protein sequence ID" value="KAK7405548.1"/>
    <property type="molecule type" value="Genomic_DNA"/>
</dbReference>
<evidence type="ECO:0000256" key="1">
    <source>
        <dbReference type="ARBA" id="ARBA00005771"/>
    </source>
</evidence>
<evidence type="ECO:0000313" key="6">
    <source>
        <dbReference type="EMBL" id="KAK7405548.1"/>
    </source>
</evidence>
<dbReference type="EMBL" id="JAYMYS010000002">
    <property type="protein sequence ID" value="KAK7405547.1"/>
    <property type="molecule type" value="Genomic_DNA"/>
</dbReference>
<accession>A0AAN9XRV0</accession>
<proteinExistence type="inferred from homology"/>
<comment type="similarity">
    <text evidence="1 3">Belongs to the sulfotransferase 1 family.</text>
</comment>
<comment type="caution">
    <text evidence="6">The sequence shown here is derived from an EMBL/GenBank/DDBJ whole genome shotgun (WGS) entry which is preliminary data.</text>
</comment>
<dbReference type="AlphaFoldDB" id="A0AAN9XRV0"/>
<dbReference type="EC" id="2.8.2.-" evidence="3"/>
<evidence type="ECO:0000313" key="7">
    <source>
        <dbReference type="Proteomes" id="UP001386955"/>
    </source>
</evidence>
<dbReference type="InterPro" id="IPR000863">
    <property type="entry name" value="Sulfotransferase_dom"/>
</dbReference>
<dbReference type="Proteomes" id="UP001386955">
    <property type="component" value="Unassembled WGS sequence"/>
</dbReference>
<evidence type="ECO:0000313" key="5">
    <source>
        <dbReference type="EMBL" id="KAK7405547.1"/>
    </source>
</evidence>
<sequence>MASVGAQQGNGEENVIMSLPKERGWGAAPYFYLFQDFWCPSNYIQGVFNFQKFFQTKEDDVFVASFPKSGTTWLKALTFAIVKRQHFASVENHPLLTSIPHALVPSPELTMDADIYDQIGHLSQMTEPRVVATHIPYPSLPKSIMESSSRIIYICRNPFDTFVSAWTFSSKANSASSASLTLEEAFEMFCKGIVYFGPWWSHMLSYWQESKTNPNKVLFLKYEDLKEDINFQVKRIAEFLGCPFSEEEESNGVMESIIKLCSFEKMKDLDVNKFGSHFKIIDNKHFFRKAEIGDWINYFSPSMVEKLSKVIEQKLSGSGLSFKIQY</sequence>
<reference evidence="6 7" key="1">
    <citation type="submission" date="2024-01" db="EMBL/GenBank/DDBJ databases">
        <title>The genomes of 5 underutilized Papilionoideae crops provide insights into root nodulation and disease resistanc.</title>
        <authorList>
            <person name="Jiang F."/>
        </authorList>
    </citation>
    <scope>NUCLEOTIDE SEQUENCE [LARGE SCALE GENOMIC DNA]</scope>
    <source>
        <strain evidence="6">DUOXIRENSHENG_FW03</strain>
        <tissue evidence="6">Leaves</tissue>
    </source>
</reference>
<evidence type="ECO:0000256" key="2">
    <source>
        <dbReference type="ARBA" id="ARBA00022679"/>
    </source>
</evidence>
<evidence type="ECO:0000259" key="4">
    <source>
        <dbReference type="Pfam" id="PF00685"/>
    </source>
</evidence>
<dbReference type="InterPro" id="IPR027417">
    <property type="entry name" value="P-loop_NTPase"/>
</dbReference>
<dbReference type="GO" id="GO:0008146">
    <property type="term" value="F:sulfotransferase activity"/>
    <property type="evidence" value="ECO:0007669"/>
    <property type="project" value="InterPro"/>
</dbReference>
<evidence type="ECO:0000256" key="3">
    <source>
        <dbReference type="RuleBase" id="RU361155"/>
    </source>
</evidence>
<organism evidence="6 7">
    <name type="scientific">Psophocarpus tetragonolobus</name>
    <name type="common">Winged bean</name>
    <name type="synonym">Dolichos tetragonolobus</name>
    <dbReference type="NCBI Taxonomy" id="3891"/>
    <lineage>
        <taxon>Eukaryota</taxon>
        <taxon>Viridiplantae</taxon>
        <taxon>Streptophyta</taxon>
        <taxon>Embryophyta</taxon>
        <taxon>Tracheophyta</taxon>
        <taxon>Spermatophyta</taxon>
        <taxon>Magnoliopsida</taxon>
        <taxon>eudicotyledons</taxon>
        <taxon>Gunneridae</taxon>
        <taxon>Pentapetalae</taxon>
        <taxon>rosids</taxon>
        <taxon>fabids</taxon>
        <taxon>Fabales</taxon>
        <taxon>Fabaceae</taxon>
        <taxon>Papilionoideae</taxon>
        <taxon>50 kb inversion clade</taxon>
        <taxon>NPAAA clade</taxon>
        <taxon>indigoferoid/millettioid clade</taxon>
        <taxon>Phaseoleae</taxon>
        <taxon>Psophocarpus</taxon>
    </lineage>
</organism>
<protein>
    <recommendedName>
        <fullName evidence="3">Sulfotransferase</fullName>
        <ecNumber evidence="3">2.8.2.-</ecNumber>
    </recommendedName>
</protein>
<name>A0AAN9XRV0_PSOTE</name>
<dbReference type="Pfam" id="PF00685">
    <property type="entry name" value="Sulfotransfer_1"/>
    <property type="match status" value="1"/>
</dbReference>
<gene>
    <name evidence="5" type="ORF">VNO78_06960</name>
    <name evidence="6" type="ORF">VNO78_06961</name>
</gene>
<feature type="domain" description="Sulfotransferase" evidence="4">
    <location>
        <begin position="59"/>
        <end position="319"/>
    </location>
</feature>
<dbReference type="PANTHER" id="PTHR11783">
    <property type="entry name" value="SULFOTRANSFERASE SULT"/>
    <property type="match status" value="1"/>
</dbReference>
<dbReference type="Gene3D" id="3.40.50.300">
    <property type="entry name" value="P-loop containing nucleotide triphosphate hydrolases"/>
    <property type="match status" value="1"/>
</dbReference>
<keyword evidence="7" id="KW-1185">Reference proteome</keyword>